<keyword evidence="11" id="KW-0067">ATP-binding</keyword>
<keyword evidence="14 19" id="KW-0472">Membrane</keyword>
<dbReference type="EC" id="2.7.13.3" evidence="3"/>
<dbReference type="InterPro" id="IPR003594">
    <property type="entry name" value="HATPase_dom"/>
</dbReference>
<dbReference type="Gene3D" id="6.10.250.3020">
    <property type="match status" value="1"/>
</dbReference>
<evidence type="ECO:0000256" key="2">
    <source>
        <dbReference type="ARBA" id="ARBA00004429"/>
    </source>
</evidence>
<feature type="transmembrane region" description="Helical" evidence="19">
    <location>
        <begin position="42"/>
        <end position="63"/>
    </location>
</feature>
<dbReference type="GO" id="GO:0005886">
    <property type="term" value="C:plasma membrane"/>
    <property type="evidence" value="ECO:0007669"/>
    <property type="project" value="UniProtKB-SubCell"/>
</dbReference>
<dbReference type="InterPro" id="IPR017055">
    <property type="entry name" value="Sig_transdc_His_kinase_DctB"/>
</dbReference>
<dbReference type="PANTHER" id="PTHR43065">
    <property type="entry name" value="SENSOR HISTIDINE KINASE"/>
    <property type="match status" value="1"/>
</dbReference>
<keyword evidence="9" id="KW-0547">Nucleotide-binding</keyword>
<feature type="region of interest" description="Disordered" evidence="18">
    <location>
        <begin position="1"/>
        <end position="30"/>
    </location>
</feature>
<evidence type="ECO:0000256" key="8">
    <source>
        <dbReference type="ARBA" id="ARBA00022692"/>
    </source>
</evidence>
<keyword evidence="7" id="KW-0808">Transferase</keyword>
<keyword evidence="13" id="KW-0902">Two-component regulatory system</keyword>
<dbReference type="SUPFAM" id="SSF103190">
    <property type="entry name" value="Sensory domain-like"/>
    <property type="match status" value="1"/>
</dbReference>
<dbReference type="GO" id="GO:0000155">
    <property type="term" value="F:phosphorelay sensor kinase activity"/>
    <property type="evidence" value="ECO:0007669"/>
    <property type="project" value="InterPro"/>
</dbReference>
<dbReference type="GO" id="GO:0005524">
    <property type="term" value="F:ATP binding"/>
    <property type="evidence" value="ECO:0007669"/>
    <property type="project" value="UniProtKB-KW"/>
</dbReference>
<dbReference type="PIRSF" id="PIRSF036431">
    <property type="entry name" value="STHK_DctB"/>
    <property type="match status" value="1"/>
</dbReference>
<gene>
    <name evidence="21" type="ORF">CXZ10_05020</name>
</gene>
<evidence type="ECO:0000259" key="20">
    <source>
        <dbReference type="PROSITE" id="PS50109"/>
    </source>
</evidence>
<evidence type="ECO:0000256" key="14">
    <source>
        <dbReference type="ARBA" id="ARBA00023136"/>
    </source>
</evidence>
<evidence type="ECO:0000256" key="4">
    <source>
        <dbReference type="ARBA" id="ARBA00022475"/>
    </source>
</evidence>
<comment type="catalytic activity">
    <reaction evidence="1">
        <text>ATP + protein L-histidine = ADP + protein N-phospho-L-histidine.</text>
        <dbReference type="EC" id="2.7.13.3"/>
    </reaction>
</comment>
<dbReference type="SUPFAM" id="SSF55874">
    <property type="entry name" value="ATPase domain of HSP90 chaperone/DNA topoisomerase II/histidine kinase"/>
    <property type="match status" value="1"/>
</dbReference>
<evidence type="ECO:0000313" key="21">
    <source>
        <dbReference type="EMBL" id="PKR90722.1"/>
    </source>
</evidence>
<dbReference type="OrthoDB" id="7568856at2"/>
<dbReference type="InterPro" id="IPR003661">
    <property type="entry name" value="HisK_dim/P_dom"/>
</dbReference>
<dbReference type="InterPro" id="IPR036890">
    <property type="entry name" value="HATPase_C_sf"/>
</dbReference>
<evidence type="ECO:0000256" key="15">
    <source>
        <dbReference type="ARBA" id="ARBA00059004"/>
    </source>
</evidence>
<dbReference type="InterPro" id="IPR004358">
    <property type="entry name" value="Sig_transdc_His_kin-like_C"/>
</dbReference>
<feature type="transmembrane region" description="Helical" evidence="19">
    <location>
        <begin position="341"/>
        <end position="360"/>
    </location>
</feature>
<dbReference type="InterPro" id="IPR036097">
    <property type="entry name" value="HisK_dim/P_sf"/>
</dbReference>
<evidence type="ECO:0000256" key="9">
    <source>
        <dbReference type="ARBA" id="ARBA00022741"/>
    </source>
</evidence>
<dbReference type="InterPro" id="IPR005467">
    <property type="entry name" value="His_kinase_dom"/>
</dbReference>
<evidence type="ECO:0000256" key="6">
    <source>
        <dbReference type="ARBA" id="ARBA00022553"/>
    </source>
</evidence>
<dbReference type="Proteomes" id="UP000233491">
    <property type="component" value="Unassembled WGS sequence"/>
</dbReference>
<evidence type="ECO:0000256" key="3">
    <source>
        <dbReference type="ARBA" id="ARBA00012438"/>
    </source>
</evidence>
<evidence type="ECO:0000256" key="16">
    <source>
        <dbReference type="ARBA" id="ARBA00073143"/>
    </source>
</evidence>
<feature type="coiled-coil region" evidence="17">
    <location>
        <begin position="367"/>
        <end position="422"/>
    </location>
</feature>
<keyword evidence="5" id="KW-0997">Cell inner membrane</keyword>
<keyword evidence="22" id="KW-1185">Reference proteome</keyword>
<dbReference type="EMBL" id="PJNW01000002">
    <property type="protein sequence ID" value="PKR90722.1"/>
    <property type="molecule type" value="Genomic_DNA"/>
</dbReference>
<dbReference type="Gene3D" id="3.30.450.20">
    <property type="entry name" value="PAS domain"/>
    <property type="match status" value="2"/>
</dbReference>
<evidence type="ECO:0000256" key="7">
    <source>
        <dbReference type="ARBA" id="ARBA00022679"/>
    </source>
</evidence>
<dbReference type="SUPFAM" id="SSF47384">
    <property type="entry name" value="Homodimeric domain of signal transducing histidine kinase"/>
    <property type="match status" value="1"/>
</dbReference>
<dbReference type="SMART" id="SM00388">
    <property type="entry name" value="HisKA"/>
    <property type="match status" value="1"/>
</dbReference>
<evidence type="ECO:0000256" key="12">
    <source>
        <dbReference type="ARBA" id="ARBA00022989"/>
    </source>
</evidence>
<keyword evidence="6" id="KW-0597">Phosphoprotein</keyword>
<dbReference type="Gene3D" id="1.10.287.130">
    <property type="match status" value="1"/>
</dbReference>
<dbReference type="FunFam" id="1.10.287.130:FF:000049">
    <property type="entry name" value="C4-dicarboxylate transport sensor protein DctB"/>
    <property type="match status" value="1"/>
</dbReference>
<proteinExistence type="predicted"/>
<dbReference type="InterPro" id="IPR029151">
    <property type="entry name" value="Sensor-like_sf"/>
</dbReference>
<keyword evidence="10 21" id="KW-0418">Kinase</keyword>
<comment type="caution">
    <text evidence="21">The sequence shown here is derived from an EMBL/GenBank/DDBJ whole genome shotgun (WGS) entry which is preliminary data.</text>
</comment>
<accession>A0A2N3M1H6</accession>
<dbReference type="Gene3D" id="3.30.565.10">
    <property type="entry name" value="Histidine kinase-like ATPase, C-terminal domain"/>
    <property type="match status" value="1"/>
</dbReference>
<comment type="function">
    <text evidence="15">Member of the two-component regulatory system DctB/DctD involved in the transport of C4-dicarboxylates. DctB functions as a membrane-associated protein kinase that phosphorylates DctD in response to environmental signals.</text>
</comment>
<dbReference type="PANTHER" id="PTHR43065:SF46">
    <property type="entry name" value="C4-DICARBOXYLATE TRANSPORT SENSOR PROTEIN DCTB"/>
    <property type="match status" value="1"/>
</dbReference>
<dbReference type="SMART" id="SM00387">
    <property type="entry name" value="HATPase_c"/>
    <property type="match status" value="1"/>
</dbReference>
<organism evidence="21 22">
    <name type="scientific">Pleomorphomonas diazotrophica</name>
    <dbReference type="NCBI Taxonomy" id="1166257"/>
    <lineage>
        <taxon>Bacteria</taxon>
        <taxon>Pseudomonadati</taxon>
        <taxon>Pseudomonadota</taxon>
        <taxon>Alphaproteobacteria</taxon>
        <taxon>Hyphomicrobiales</taxon>
        <taxon>Pleomorphomonadaceae</taxon>
        <taxon>Pleomorphomonas</taxon>
    </lineage>
</organism>
<evidence type="ECO:0000256" key="13">
    <source>
        <dbReference type="ARBA" id="ARBA00023012"/>
    </source>
</evidence>
<evidence type="ECO:0000256" key="1">
    <source>
        <dbReference type="ARBA" id="ARBA00000085"/>
    </source>
</evidence>
<feature type="domain" description="Histidine kinase" evidence="20">
    <location>
        <begin position="438"/>
        <end position="651"/>
    </location>
</feature>
<comment type="subcellular location">
    <subcellularLocation>
        <location evidence="2">Cell inner membrane</location>
        <topology evidence="2">Multi-pass membrane protein</topology>
    </subcellularLocation>
</comment>
<sequence length="655" mass="71005">MHRPPGFPAGRPCAIDGSRSAGGSGLAEDAESIEPKRRRFRLAAVLPLAGALAIAAVVAFVAYRAVFELSLSGTRANASHRLDLYAASFEREIGKYASYPYVMALDGSILALLANPTDSLLRYRADSYLEALNDRIGTLDVFLLDKTGRVIASSNWNKWDSFVGRDLSYRPYYQNAGVGRVTRFYGIGTTNRQPGYFLATAISRGNDTLGIGVVKVSLEQLERSWASAESPAILSDEHGVVVLSSVPAWKYGTLVALDEKARREIAEAQQYNDRPLAPIGLSTLRQLDDGTRIVRLPGAAGSDSSFSTEGLFLAESRAMPETPWTLTVFTDLSEMDDLARLWAALAGLGSLLCLGLLAVYRQRRRHLREILAARAALQRAHDHLESQVADRTAALSSANERLREEVEERERAERTLRDAQSGLVQASKLASLGQLSAGIAHELNQPLAALVTLSGNAVRFLERGEFDTVRGNLERVRPLVERMGNLTGELKSFARKSSGEPQRVGLRKLIDDVLFLLNHRLTRGGVAVTIDIDGGDIELWCDANRFEQVLLNLIGNAVDAMEGQDDQRIHLSARLEGDFARIDIRDSGPGLPPERLAHMFEPFFTTKAPGVGLGLGLTISAGIIRDFGGELVASNAEGGGAVFSMTIPIGAGEAT</sequence>
<protein>
    <recommendedName>
        <fullName evidence="16">C4-dicarboxylate transport sensor protein DctB</fullName>
        <ecNumber evidence="3">2.7.13.3</ecNumber>
    </recommendedName>
</protein>
<dbReference type="CDD" id="cd00082">
    <property type="entry name" value="HisKA"/>
    <property type="match status" value="1"/>
</dbReference>
<keyword evidence="12 19" id="KW-1133">Transmembrane helix</keyword>
<name>A0A2N3M1H6_9HYPH</name>
<evidence type="ECO:0000256" key="19">
    <source>
        <dbReference type="SAM" id="Phobius"/>
    </source>
</evidence>
<dbReference type="Pfam" id="PF02518">
    <property type="entry name" value="HATPase_c"/>
    <property type="match status" value="1"/>
</dbReference>
<evidence type="ECO:0000256" key="10">
    <source>
        <dbReference type="ARBA" id="ARBA00022777"/>
    </source>
</evidence>
<keyword evidence="4" id="KW-1003">Cell membrane</keyword>
<dbReference type="PRINTS" id="PR00344">
    <property type="entry name" value="BCTRLSENSOR"/>
</dbReference>
<keyword evidence="17" id="KW-0175">Coiled coil</keyword>
<evidence type="ECO:0000256" key="5">
    <source>
        <dbReference type="ARBA" id="ARBA00022519"/>
    </source>
</evidence>
<evidence type="ECO:0000313" key="22">
    <source>
        <dbReference type="Proteomes" id="UP000233491"/>
    </source>
</evidence>
<evidence type="ECO:0000256" key="17">
    <source>
        <dbReference type="SAM" id="Coils"/>
    </source>
</evidence>
<reference evidence="21 22" key="1">
    <citation type="submission" date="2017-12" db="EMBL/GenBank/DDBJ databases">
        <title>Anaerobic carbon monoxide metabolism by Pleomorphomonas carboxyditropha sp. nov., a new mesophilic hydrogenogenic carboxidotroph.</title>
        <authorList>
            <person name="Esquivel-Elizondo S."/>
            <person name="Krajmalnik-Brown R."/>
        </authorList>
    </citation>
    <scope>NUCLEOTIDE SEQUENCE [LARGE SCALE GENOMIC DNA]</scope>
    <source>
        <strain evidence="21 22">R5-392</strain>
    </source>
</reference>
<evidence type="ECO:0000256" key="11">
    <source>
        <dbReference type="ARBA" id="ARBA00022840"/>
    </source>
</evidence>
<dbReference type="PROSITE" id="PS50109">
    <property type="entry name" value="HIS_KIN"/>
    <property type="match status" value="1"/>
</dbReference>
<keyword evidence="8 19" id="KW-0812">Transmembrane</keyword>
<evidence type="ECO:0000256" key="18">
    <source>
        <dbReference type="SAM" id="MobiDB-lite"/>
    </source>
</evidence>
<dbReference type="AlphaFoldDB" id="A0A2N3M1H6"/>